<keyword evidence="5" id="KW-1185">Reference proteome</keyword>
<keyword evidence="1" id="KW-0195">Cyclin</keyword>
<dbReference type="InterPro" id="IPR006671">
    <property type="entry name" value="Cyclin_N"/>
</dbReference>
<dbReference type="GO" id="GO:0005634">
    <property type="term" value="C:nucleus"/>
    <property type="evidence" value="ECO:0007669"/>
    <property type="project" value="TreeGrafter"/>
</dbReference>
<dbReference type="InterPro" id="IPR036915">
    <property type="entry name" value="Cyclin-like_sf"/>
</dbReference>
<dbReference type="Gene3D" id="1.10.472.10">
    <property type="entry name" value="Cyclin-like"/>
    <property type="match status" value="1"/>
</dbReference>
<gene>
    <name evidence="4" type="ORF">AW171_hschr42218</name>
</gene>
<reference evidence="4 5" key="1">
    <citation type="submission" date="2016-01" db="EMBL/GenBank/DDBJ databases">
        <title>Genome sequence of the yeast Holleya sinecauda.</title>
        <authorList>
            <person name="Dietrich F.S."/>
        </authorList>
    </citation>
    <scope>NUCLEOTIDE SEQUENCE [LARGE SCALE GENOMIC DNA]</scope>
    <source>
        <strain evidence="4 5">ATCC 58844</strain>
    </source>
</reference>
<organism evidence="4 5">
    <name type="scientific">Eremothecium sinecaudum</name>
    <dbReference type="NCBI Taxonomy" id="45286"/>
    <lineage>
        <taxon>Eukaryota</taxon>
        <taxon>Fungi</taxon>
        <taxon>Dikarya</taxon>
        <taxon>Ascomycota</taxon>
        <taxon>Saccharomycotina</taxon>
        <taxon>Saccharomycetes</taxon>
        <taxon>Saccharomycetales</taxon>
        <taxon>Saccharomycetaceae</taxon>
        <taxon>Eremothecium</taxon>
    </lineage>
</organism>
<evidence type="ECO:0000259" key="3">
    <source>
        <dbReference type="SMART" id="SM00385"/>
    </source>
</evidence>
<dbReference type="GO" id="GO:0051726">
    <property type="term" value="P:regulation of cell cycle"/>
    <property type="evidence" value="ECO:0007669"/>
    <property type="project" value="InterPro"/>
</dbReference>
<dbReference type="OrthoDB" id="10250320at2759"/>
<dbReference type="STRING" id="45286.A0A0X8HRX8"/>
<name>A0A0X8HRX8_9SACH</name>
<comment type="similarity">
    <text evidence="1">Belongs to the cyclin family.</text>
</comment>
<dbReference type="SUPFAM" id="SSF47954">
    <property type="entry name" value="Cyclin-like"/>
    <property type="match status" value="1"/>
</dbReference>
<protein>
    <submittedName>
        <fullName evidence="4">HDL413Wp</fullName>
    </submittedName>
</protein>
<evidence type="ECO:0000313" key="4">
    <source>
        <dbReference type="EMBL" id="AMD20331.1"/>
    </source>
</evidence>
<dbReference type="GO" id="GO:0016538">
    <property type="term" value="F:cyclin-dependent protein serine/threonine kinase regulator activity"/>
    <property type="evidence" value="ECO:0007669"/>
    <property type="project" value="TreeGrafter"/>
</dbReference>
<dbReference type="InterPro" id="IPR012104">
    <property type="entry name" value="PHO85_cyclin_1/2/9"/>
</dbReference>
<proteinExistence type="inferred from homology"/>
<dbReference type="CDD" id="cd20557">
    <property type="entry name" value="CYCLIN_ScPCL1-like"/>
    <property type="match status" value="1"/>
</dbReference>
<feature type="region of interest" description="Disordered" evidence="2">
    <location>
        <begin position="46"/>
        <end position="66"/>
    </location>
</feature>
<sequence length="300" mass="33983">MSTRFNDSMLGKQSLELLFKSPVTNDMIQFLTDETLRVFPSSKTEDFKAGYPSPPHSPVEATPKSNTDKLPSLMTFMTKLVRYTNVYTATLLTSVVYLNKLKALLPPDVTCIPSTAHRVFLACLILSAKFHNDSSPMNKHWTKYTDGLFTVEDVNLMERQLLKLFNWDIRIRYKDLQENLYCLLEPIKQDLIRSCKLEQYRTNNTPYPSPVSSCGPLKLPISYSIKSRDLSRYATSKHESAAVKGTISSSSSSSTLVNSASHNTLLPSYLSCSTLNHSASMRTLQIPEKGYEHHLQTEYF</sequence>
<dbReference type="PANTHER" id="PTHR15615">
    <property type="match status" value="1"/>
</dbReference>
<dbReference type="GO" id="GO:0000307">
    <property type="term" value="C:cyclin-dependent protein kinase holoenzyme complex"/>
    <property type="evidence" value="ECO:0007669"/>
    <property type="project" value="UniProtKB-ARBA"/>
</dbReference>
<dbReference type="InterPro" id="IPR013763">
    <property type="entry name" value="Cyclin-like_dom"/>
</dbReference>
<dbReference type="GeneID" id="28723572"/>
<accession>A0A0X8HRX8</accession>
<dbReference type="EMBL" id="CP014244">
    <property type="protein sequence ID" value="AMD20331.1"/>
    <property type="molecule type" value="Genomic_DNA"/>
</dbReference>
<dbReference type="Proteomes" id="UP000243052">
    <property type="component" value="Chromosome iv"/>
</dbReference>
<evidence type="ECO:0000256" key="2">
    <source>
        <dbReference type="SAM" id="MobiDB-lite"/>
    </source>
</evidence>
<dbReference type="SMART" id="SM00385">
    <property type="entry name" value="CYCLIN"/>
    <property type="match status" value="1"/>
</dbReference>
<dbReference type="AlphaFoldDB" id="A0A0X8HRX8"/>
<dbReference type="Pfam" id="PF00134">
    <property type="entry name" value="Cyclin_N"/>
    <property type="match status" value="1"/>
</dbReference>
<dbReference type="PANTHER" id="PTHR15615:SF114">
    <property type="entry name" value="PHO85 CYCLIN-1"/>
    <property type="match status" value="1"/>
</dbReference>
<evidence type="ECO:0000256" key="1">
    <source>
        <dbReference type="RuleBase" id="RU000383"/>
    </source>
</evidence>
<feature type="domain" description="Cyclin-like" evidence="3">
    <location>
        <begin position="75"/>
        <end position="163"/>
    </location>
</feature>
<dbReference type="RefSeq" id="XP_017987327.1">
    <property type="nucleotide sequence ID" value="XM_018132095.1"/>
</dbReference>
<evidence type="ECO:0000313" key="5">
    <source>
        <dbReference type="Proteomes" id="UP000243052"/>
    </source>
</evidence>
<dbReference type="InterPro" id="IPR013922">
    <property type="entry name" value="Cyclin_PHO80-like"/>
</dbReference>
<dbReference type="PIRSF" id="PIRSF016511">
    <property type="entry name" value="Cyclin_Pcl"/>
    <property type="match status" value="1"/>
</dbReference>
<dbReference type="GO" id="GO:0019901">
    <property type="term" value="F:protein kinase binding"/>
    <property type="evidence" value="ECO:0007669"/>
    <property type="project" value="InterPro"/>
</dbReference>